<feature type="domain" description="GmrSD restriction endonucleases N-terminal" evidence="1">
    <location>
        <begin position="14"/>
        <end position="209"/>
    </location>
</feature>
<dbReference type="RefSeq" id="WP_133532115.1">
    <property type="nucleotide sequence ID" value="NZ_SNXR01000011.1"/>
</dbReference>
<evidence type="ECO:0000259" key="2">
    <source>
        <dbReference type="Pfam" id="PF07510"/>
    </source>
</evidence>
<dbReference type="PANTHER" id="PTHR35149">
    <property type="entry name" value="SLL5132 PROTEIN"/>
    <property type="match status" value="1"/>
</dbReference>
<sequence length="566" mass="66584">MGELSDNILNIDNYFKKRDFVIPNYQRGYKWGVPNSDFSKGSSLDYFSKSLIDAFNRDVSQKYFIEAVTAVEKNNQIILVDGQQRTTTLYLLFVALGEIEYLKSINFKLVYDVRKDSDNYLNNLLLENAEQLKIEDEDTQDIFYFKMALKKLKEDFSAIDDKEKFIQFLKNQVCLLYNIIEENKAITTFISLNGLKAVMKDEELIKSDLLIKSSRNKKTQQYSDEELIGIEWKINEDRNRLAHNWDKWLYWWNDEEVKKYFGTENRHPLFFLLVSHWNLKLGDDSKKFDFDNFKTKFIVDNVSAKKTFEELRKLQKSFEDLYNNPVSYNYLGISLKTATDKEKAITYFLTEKEIEKQKEYAMYALVNATHLEISNRTMDKDGEIELRIVKAKQSIDLISKKFVYNREGNEFAFRFLLLLNVMQDTILKRKFNFNIWNNRSLEHIHPKSKAYHKDGENYRDGVDTDLGLIEPIGPHWLNRDKMDENDSEHSIGNLVLLYGSDNSSFGAKPFEAKKQTYFETNSDLKFESKSLLHTFSIFASSEWNAESILKNKKTIISNIKTIYGLN</sequence>
<dbReference type="InterPro" id="IPR004919">
    <property type="entry name" value="GmrSD_N"/>
</dbReference>
<feature type="domain" description="GmrSD restriction endonucleases C-terminal" evidence="2">
    <location>
        <begin position="402"/>
        <end position="555"/>
    </location>
</feature>
<dbReference type="EMBL" id="SNXR01000011">
    <property type="protein sequence ID" value="TDP61171.1"/>
    <property type="molecule type" value="Genomic_DNA"/>
</dbReference>
<proteinExistence type="predicted"/>
<dbReference type="Pfam" id="PF07510">
    <property type="entry name" value="GmrSD_C"/>
    <property type="match status" value="1"/>
</dbReference>
<dbReference type="InterPro" id="IPR011089">
    <property type="entry name" value="GmrSD_C"/>
</dbReference>
<organism evidence="3 4">
    <name type="scientific">Flavobacterium dankookense</name>
    <dbReference type="NCBI Taxonomy" id="706186"/>
    <lineage>
        <taxon>Bacteria</taxon>
        <taxon>Pseudomonadati</taxon>
        <taxon>Bacteroidota</taxon>
        <taxon>Flavobacteriia</taxon>
        <taxon>Flavobacteriales</taxon>
        <taxon>Flavobacteriaceae</taxon>
        <taxon>Flavobacterium</taxon>
    </lineage>
</organism>
<dbReference type="Pfam" id="PF03235">
    <property type="entry name" value="GmrSD_N"/>
    <property type="match status" value="1"/>
</dbReference>
<keyword evidence="4" id="KW-1185">Reference proteome</keyword>
<accession>A0A4R6QF62</accession>
<evidence type="ECO:0000313" key="3">
    <source>
        <dbReference type="EMBL" id="TDP61171.1"/>
    </source>
</evidence>
<dbReference type="Proteomes" id="UP000295260">
    <property type="component" value="Unassembled WGS sequence"/>
</dbReference>
<gene>
    <name evidence="3" type="ORF">BC748_0785</name>
</gene>
<dbReference type="PANTHER" id="PTHR35149:SF1">
    <property type="entry name" value="DUF5655 DOMAIN-CONTAINING PROTEIN"/>
    <property type="match status" value="1"/>
</dbReference>
<reference evidence="3 4" key="1">
    <citation type="submission" date="2019-03" db="EMBL/GenBank/DDBJ databases">
        <title>Genomic Encyclopedia of Archaeal and Bacterial Type Strains, Phase II (KMG-II): from individual species to whole genera.</title>
        <authorList>
            <person name="Goeker M."/>
        </authorList>
    </citation>
    <scope>NUCLEOTIDE SEQUENCE [LARGE SCALE GENOMIC DNA]</scope>
    <source>
        <strain evidence="3 4">DSM 25687</strain>
    </source>
</reference>
<protein>
    <submittedName>
        <fullName evidence="3">Uncharacterized protein DUF1524</fullName>
    </submittedName>
</protein>
<evidence type="ECO:0000259" key="1">
    <source>
        <dbReference type="Pfam" id="PF03235"/>
    </source>
</evidence>
<evidence type="ECO:0000313" key="4">
    <source>
        <dbReference type="Proteomes" id="UP000295260"/>
    </source>
</evidence>
<dbReference type="AlphaFoldDB" id="A0A4R6QF62"/>
<name>A0A4R6QF62_9FLAO</name>
<comment type="caution">
    <text evidence="3">The sequence shown here is derived from an EMBL/GenBank/DDBJ whole genome shotgun (WGS) entry which is preliminary data.</text>
</comment>
<dbReference type="OrthoDB" id="9798761at2"/>